<dbReference type="EMBL" id="PZQS01000001">
    <property type="protein sequence ID" value="PVD37859.1"/>
    <property type="molecule type" value="Genomic_DNA"/>
</dbReference>
<evidence type="ECO:0000256" key="1">
    <source>
        <dbReference type="ARBA" id="ARBA00001936"/>
    </source>
</evidence>
<dbReference type="SUPFAM" id="SSF56300">
    <property type="entry name" value="Metallo-dependent phosphatases"/>
    <property type="match status" value="1"/>
</dbReference>
<dbReference type="STRING" id="400727.A0A2T7PWS2"/>
<comment type="catalytic activity">
    <reaction evidence="5">
        <text>O-phospho-L-threonyl-[protein] + H2O = L-threonyl-[protein] + phosphate</text>
        <dbReference type="Rhea" id="RHEA:47004"/>
        <dbReference type="Rhea" id="RHEA-COMP:11060"/>
        <dbReference type="Rhea" id="RHEA-COMP:11605"/>
        <dbReference type="ChEBI" id="CHEBI:15377"/>
        <dbReference type="ChEBI" id="CHEBI:30013"/>
        <dbReference type="ChEBI" id="CHEBI:43474"/>
        <dbReference type="ChEBI" id="CHEBI:61977"/>
        <dbReference type="EC" id="3.1.3.16"/>
    </reaction>
</comment>
<gene>
    <name evidence="7" type="ORF">C0Q70_00461</name>
</gene>
<dbReference type="SMART" id="SM00156">
    <property type="entry name" value="PP2Ac"/>
    <property type="match status" value="1"/>
</dbReference>
<dbReference type="InterPro" id="IPR047129">
    <property type="entry name" value="PPA2-like"/>
</dbReference>
<name>A0A2T7PWS2_POMCA</name>
<protein>
    <recommendedName>
        <fullName evidence="5">Serine/threonine-protein phosphatase</fullName>
        <ecNumber evidence="5">3.1.3.16</ecNumber>
    </recommendedName>
</protein>
<evidence type="ECO:0000256" key="5">
    <source>
        <dbReference type="RuleBase" id="RU004273"/>
    </source>
</evidence>
<dbReference type="EC" id="3.1.3.16" evidence="5"/>
<dbReference type="InterPro" id="IPR029052">
    <property type="entry name" value="Metallo-depent_PP-like"/>
</dbReference>
<sequence>MEDTRTSLYHLKTAADDKVGTNELEGWIEQLMKCQKLSEAQIKMLCEKAKDVLIKESNVRQVCCPVTVCGDIHGQMYDLLELFRIGGKPPDTNYLFMGDYVRYRDRVTILRGNHETRMTSQVYGFYDEVLCKYGSANVWKLFTEVFDYLPLTALVEGQIFCLHGGLSPSIDTLDHIRALDRIQEAPPKLFLKDQSTTSCGQTRMIVWGGDDPLEGRGTVFGQDISESFNNTNGLSLVARAHQAVNEGYQWWHNQNVVTTFSAPNYMYRLGNLAAIMQISEDMTYKFVQFDAAPRKDNEGKPERSLPDHMNIYF</sequence>
<proteinExistence type="inferred from homology"/>
<keyword evidence="2" id="KW-0479">Metal-binding</keyword>
<dbReference type="GO" id="GO:0004722">
    <property type="term" value="F:protein serine/threonine phosphatase activity"/>
    <property type="evidence" value="ECO:0007669"/>
    <property type="project" value="UniProtKB-EC"/>
</dbReference>
<reference evidence="7 8" key="1">
    <citation type="submission" date="2018-04" db="EMBL/GenBank/DDBJ databases">
        <title>The genome of golden apple snail Pomacea canaliculata provides insight into stress tolerance and invasive adaptation.</title>
        <authorList>
            <person name="Liu C."/>
            <person name="Liu B."/>
            <person name="Ren Y."/>
            <person name="Zhang Y."/>
            <person name="Wang H."/>
            <person name="Li S."/>
            <person name="Jiang F."/>
            <person name="Yin L."/>
            <person name="Zhang G."/>
            <person name="Qian W."/>
            <person name="Fan W."/>
        </authorList>
    </citation>
    <scope>NUCLEOTIDE SEQUENCE [LARGE SCALE GENOMIC DNA]</scope>
    <source>
        <strain evidence="7">SZHN2017</strain>
        <tissue evidence="7">Muscle</tissue>
    </source>
</reference>
<dbReference type="AlphaFoldDB" id="A0A2T7PWS2"/>
<comment type="caution">
    <text evidence="7">The sequence shown here is derived from an EMBL/GenBank/DDBJ whole genome shotgun (WGS) entry which is preliminary data.</text>
</comment>
<dbReference type="Pfam" id="PF00149">
    <property type="entry name" value="Metallophos"/>
    <property type="match status" value="1"/>
</dbReference>
<dbReference type="Gene3D" id="3.60.21.10">
    <property type="match status" value="1"/>
</dbReference>
<accession>A0A2T7PWS2</accession>
<dbReference type="PRINTS" id="PR00114">
    <property type="entry name" value="STPHPHTASE"/>
</dbReference>
<keyword evidence="8" id="KW-1185">Reference proteome</keyword>
<evidence type="ECO:0000313" key="7">
    <source>
        <dbReference type="EMBL" id="PVD37859.1"/>
    </source>
</evidence>
<dbReference type="GO" id="GO:0046872">
    <property type="term" value="F:metal ion binding"/>
    <property type="evidence" value="ECO:0007669"/>
    <property type="project" value="UniProtKB-KW"/>
</dbReference>
<evidence type="ECO:0000256" key="3">
    <source>
        <dbReference type="ARBA" id="ARBA00022801"/>
    </source>
</evidence>
<evidence type="ECO:0000313" key="8">
    <source>
        <dbReference type="Proteomes" id="UP000245119"/>
    </source>
</evidence>
<comment type="cofactor">
    <cofactor evidence="1">
        <name>Mn(2+)</name>
        <dbReference type="ChEBI" id="CHEBI:29035"/>
    </cofactor>
</comment>
<keyword evidence="4" id="KW-0464">Manganese</keyword>
<dbReference type="PROSITE" id="PS00125">
    <property type="entry name" value="SER_THR_PHOSPHATASE"/>
    <property type="match status" value="1"/>
</dbReference>
<comment type="similarity">
    <text evidence="5">Belongs to the PPP phosphatase family.</text>
</comment>
<evidence type="ECO:0000259" key="6">
    <source>
        <dbReference type="PROSITE" id="PS00125"/>
    </source>
</evidence>
<dbReference type="Proteomes" id="UP000245119">
    <property type="component" value="Linkage Group LG1"/>
</dbReference>
<organism evidence="7 8">
    <name type="scientific">Pomacea canaliculata</name>
    <name type="common">Golden apple snail</name>
    <dbReference type="NCBI Taxonomy" id="400727"/>
    <lineage>
        <taxon>Eukaryota</taxon>
        <taxon>Metazoa</taxon>
        <taxon>Spiralia</taxon>
        <taxon>Lophotrochozoa</taxon>
        <taxon>Mollusca</taxon>
        <taxon>Gastropoda</taxon>
        <taxon>Caenogastropoda</taxon>
        <taxon>Architaenioglossa</taxon>
        <taxon>Ampullarioidea</taxon>
        <taxon>Ampullariidae</taxon>
        <taxon>Pomacea</taxon>
    </lineage>
</organism>
<dbReference type="InterPro" id="IPR004843">
    <property type="entry name" value="Calcineurin-like_PHP"/>
</dbReference>
<evidence type="ECO:0000256" key="2">
    <source>
        <dbReference type="ARBA" id="ARBA00022723"/>
    </source>
</evidence>
<keyword evidence="3 5" id="KW-0378">Hydrolase</keyword>
<dbReference type="InterPro" id="IPR006186">
    <property type="entry name" value="Ser/Thr-sp_prot-phosphatase"/>
</dbReference>
<evidence type="ECO:0000256" key="4">
    <source>
        <dbReference type="ARBA" id="ARBA00023211"/>
    </source>
</evidence>
<dbReference type="OrthoDB" id="1930084at2759"/>
<feature type="domain" description="Serine/threonine specific protein phosphatases" evidence="6">
    <location>
        <begin position="110"/>
        <end position="115"/>
    </location>
</feature>
<dbReference type="PANTHER" id="PTHR45619">
    <property type="entry name" value="SERINE/THREONINE-PROTEIN PHOSPHATASE PP2A-RELATED"/>
    <property type="match status" value="1"/>
</dbReference>